<keyword evidence="2" id="KW-0812">Transmembrane</keyword>
<keyword evidence="1" id="KW-1134">Transmembrane beta strand</keyword>
<dbReference type="Pfam" id="PF08479">
    <property type="entry name" value="POTRA_2"/>
    <property type="match status" value="1"/>
</dbReference>
<dbReference type="InterPro" id="IPR027282">
    <property type="entry name" value="TPS"/>
</dbReference>
<keyword evidence="3" id="KW-0998">Cell outer membrane</keyword>
<organism evidence="7 8">
    <name type="scientific">Proteus vulgaris</name>
    <dbReference type="NCBI Taxonomy" id="585"/>
    <lineage>
        <taxon>Bacteria</taxon>
        <taxon>Pseudomonadati</taxon>
        <taxon>Pseudomonadota</taxon>
        <taxon>Gammaproteobacteria</taxon>
        <taxon>Enterobacterales</taxon>
        <taxon>Morganellaceae</taxon>
        <taxon>Proteus</taxon>
    </lineage>
</organism>
<dbReference type="EMBL" id="CP047344">
    <property type="protein sequence ID" value="QIF93363.1"/>
    <property type="molecule type" value="Genomic_DNA"/>
</dbReference>
<evidence type="ECO:0000259" key="6">
    <source>
        <dbReference type="Pfam" id="PF17287"/>
    </source>
</evidence>
<dbReference type="AlphaFoldDB" id="A0A6G6SFR7"/>
<evidence type="ECO:0000256" key="2">
    <source>
        <dbReference type="ARBA" id="ARBA00022692"/>
    </source>
</evidence>
<dbReference type="PANTHER" id="PTHR34597:SF3">
    <property type="entry name" value="OUTER MEMBRANE TRANSPORTER CDIB"/>
    <property type="match status" value="1"/>
</dbReference>
<evidence type="ECO:0000256" key="3">
    <source>
        <dbReference type="ARBA" id="ARBA00023237"/>
    </source>
</evidence>
<feature type="domain" description="Polypeptide-transport-associated ShlB-type" evidence="5">
    <location>
        <begin position="34"/>
        <end position="109"/>
    </location>
</feature>
<keyword evidence="8" id="KW-1185">Reference proteome</keyword>
<keyword evidence="1" id="KW-0472">Membrane</keyword>
<dbReference type="PIRSF" id="PIRSF029745">
    <property type="entry name" value="FhaC"/>
    <property type="match status" value="1"/>
</dbReference>
<dbReference type="InterPro" id="IPR051544">
    <property type="entry name" value="TPS_OM_transporter"/>
</dbReference>
<dbReference type="GO" id="GO:0098046">
    <property type="term" value="C:type V protein secretion system complex"/>
    <property type="evidence" value="ECO:0007669"/>
    <property type="project" value="TreeGrafter"/>
</dbReference>
<sequence>MHKFKDKKIKLLLFFLLILVSKMSFSHVNKNNCFIINEIKIEDTSLLSSKKQNQLILKYLHRCLTENDIQSVANVITNEYIKKGYVTSQAFISHQDFSNNKFTVKVIEGKIKDIFINNASSRLVNIIFPSYKEKILNLRDLEHGLEQLNRLTTSQYTLDIKPSDSVEYSSIFVVQNNKKTPFKNQLTVDNSGTKTTGKILLANTTTIDSLFGLGEQWIFSLKTNTDFTRTHYSRAYTASMNIPYGYWFYQYQVSHSQSSYPFQNHNAQYRYKNKNSDQHFDISRLVYRDNKQRIILKSSLKHKKARTQLAQQKLLITSPTLTSLSFSPEYNLSIHNGYLIINPIAELGISLFGTTPDYLSENSPRSHYRKLSLNLSYQHIFINKFSYVTSFYGQYTPDNLYSIERIAIGGLNSIRGFKKESLSANRGFYWRNEINTSGIMSFLGQWKFIAAIDYGVINSDKYETKQQSLLGSAIGASFCRSTFSSQILINKPLFYPSSLKPDHWSLFLSISLAI</sequence>
<dbReference type="RefSeq" id="WP_164526038.1">
    <property type="nucleotide sequence ID" value="NZ_CP047344.1"/>
</dbReference>
<reference evidence="7 8" key="1">
    <citation type="submission" date="2020-01" db="EMBL/GenBank/DDBJ databases">
        <title>The genomic epidemiology of tigecycline resistance gene tet(X) variants in a swine farm in China.</title>
        <authorList>
            <person name="Peng K."/>
            <person name="Li R."/>
        </authorList>
    </citation>
    <scope>NUCLEOTIDE SEQUENCE [LARGE SCALE GENOMIC DNA]</scope>
    <source>
        <strain evidence="7 8">ZN3</strain>
    </source>
</reference>
<evidence type="ECO:0000313" key="7">
    <source>
        <dbReference type="EMBL" id="QIF93363.1"/>
    </source>
</evidence>
<evidence type="ECO:0000259" key="5">
    <source>
        <dbReference type="Pfam" id="PF08479"/>
    </source>
</evidence>
<feature type="domain" description="Haemolysin activator HlyB C-terminal" evidence="4">
    <location>
        <begin position="170"/>
        <end position="477"/>
    </location>
</feature>
<protein>
    <submittedName>
        <fullName evidence="7">ShlB/FhaC/HecB family hemolysin secretion/activation protein</fullName>
    </submittedName>
</protein>
<name>A0A6G6SFR7_PROVU</name>
<feature type="domain" description="ShlB POTRA" evidence="6">
    <location>
        <begin position="110"/>
        <end position="162"/>
    </location>
</feature>
<dbReference type="GO" id="GO:0046819">
    <property type="term" value="P:protein secretion by the type V secretion system"/>
    <property type="evidence" value="ECO:0007669"/>
    <property type="project" value="TreeGrafter"/>
</dbReference>
<dbReference type="Proteomes" id="UP000503287">
    <property type="component" value="Chromosome"/>
</dbReference>
<gene>
    <name evidence="7" type="ORF">GTH24_05435</name>
</gene>
<dbReference type="Pfam" id="PF17287">
    <property type="entry name" value="POTRA_3"/>
    <property type="match status" value="1"/>
</dbReference>
<dbReference type="InterPro" id="IPR013686">
    <property type="entry name" value="Polypept-transport_assoc_ShlB"/>
</dbReference>
<evidence type="ECO:0000256" key="1">
    <source>
        <dbReference type="ARBA" id="ARBA00022452"/>
    </source>
</evidence>
<dbReference type="InterPro" id="IPR005565">
    <property type="entry name" value="Hemolysn_activator_HlyB_C"/>
</dbReference>
<dbReference type="InterPro" id="IPR035251">
    <property type="entry name" value="ShlB_POTRA"/>
</dbReference>
<accession>A0A6G6SFR7</accession>
<dbReference type="GO" id="GO:0008320">
    <property type="term" value="F:protein transmembrane transporter activity"/>
    <property type="evidence" value="ECO:0007669"/>
    <property type="project" value="TreeGrafter"/>
</dbReference>
<evidence type="ECO:0000259" key="4">
    <source>
        <dbReference type="Pfam" id="PF03865"/>
    </source>
</evidence>
<proteinExistence type="predicted"/>
<evidence type="ECO:0000313" key="8">
    <source>
        <dbReference type="Proteomes" id="UP000503287"/>
    </source>
</evidence>
<dbReference type="PANTHER" id="PTHR34597">
    <property type="entry name" value="SLR1661 PROTEIN"/>
    <property type="match status" value="1"/>
</dbReference>
<dbReference type="Gene3D" id="2.40.160.50">
    <property type="entry name" value="membrane protein fhac: a member of the omp85/tpsb transporter family"/>
    <property type="match status" value="1"/>
</dbReference>
<dbReference type="Gene3D" id="3.10.20.310">
    <property type="entry name" value="membrane protein fhac"/>
    <property type="match status" value="1"/>
</dbReference>
<dbReference type="Pfam" id="PF03865">
    <property type="entry name" value="ShlB"/>
    <property type="match status" value="1"/>
</dbReference>